<organism evidence="1 2">
    <name type="scientific">Scytonema hofmannii FACHB-248</name>
    <dbReference type="NCBI Taxonomy" id="1842502"/>
    <lineage>
        <taxon>Bacteria</taxon>
        <taxon>Bacillati</taxon>
        <taxon>Cyanobacteriota</taxon>
        <taxon>Cyanophyceae</taxon>
        <taxon>Nostocales</taxon>
        <taxon>Scytonemataceae</taxon>
        <taxon>Scytonema</taxon>
    </lineage>
</organism>
<evidence type="ECO:0000313" key="2">
    <source>
        <dbReference type="Proteomes" id="UP000660380"/>
    </source>
</evidence>
<comment type="caution">
    <text evidence="1">The sequence shown here is derived from an EMBL/GenBank/DDBJ whole genome shotgun (WGS) entry which is preliminary data.</text>
</comment>
<sequence length="69" mass="7895">MKNPQPTDGSNQQKRPFYATATAEEWITAFQEWAASHCHDTPPLSDYAVSRESMYSDERMQHSSNSLET</sequence>
<name>A0ABR8GTB3_9CYAN</name>
<protein>
    <submittedName>
        <fullName evidence="1">Uncharacterized protein</fullName>
    </submittedName>
</protein>
<evidence type="ECO:0000313" key="1">
    <source>
        <dbReference type="EMBL" id="MBD2606309.1"/>
    </source>
</evidence>
<dbReference type="EMBL" id="JACJTA010000038">
    <property type="protein sequence ID" value="MBD2606309.1"/>
    <property type="molecule type" value="Genomic_DNA"/>
</dbReference>
<dbReference type="Proteomes" id="UP000660380">
    <property type="component" value="Unassembled WGS sequence"/>
</dbReference>
<accession>A0ABR8GTB3</accession>
<proteinExistence type="predicted"/>
<keyword evidence="2" id="KW-1185">Reference proteome</keyword>
<dbReference type="RefSeq" id="WP_038295692.1">
    <property type="nucleotide sequence ID" value="NZ_JACJTA010000038.1"/>
</dbReference>
<gene>
    <name evidence="1" type="ORF">H6G81_17675</name>
</gene>
<reference evidence="1 2" key="1">
    <citation type="journal article" date="2020" name="ISME J.">
        <title>Comparative genomics reveals insights into cyanobacterial evolution and habitat adaptation.</title>
        <authorList>
            <person name="Chen M.Y."/>
            <person name="Teng W.K."/>
            <person name="Zhao L."/>
            <person name="Hu C.X."/>
            <person name="Zhou Y.K."/>
            <person name="Han B.P."/>
            <person name="Song L.R."/>
            <person name="Shu W.S."/>
        </authorList>
    </citation>
    <scope>NUCLEOTIDE SEQUENCE [LARGE SCALE GENOMIC DNA]</scope>
    <source>
        <strain evidence="1 2">FACHB-248</strain>
    </source>
</reference>